<evidence type="ECO:0000256" key="5">
    <source>
        <dbReference type="ARBA" id="ARBA00024327"/>
    </source>
</evidence>
<dbReference type="GO" id="GO:0005737">
    <property type="term" value="C:cytoplasm"/>
    <property type="evidence" value="ECO:0007669"/>
    <property type="project" value="UniProtKB-SubCell"/>
</dbReference>
<dbReference type="Pfam" id="PF01507">
    <property type="entry name" value="PAPS_reduct"/>
    <property type="match status" value="1"/>
</dbReference>
<dbReference type="GO" id="GO:0004604">
    <property type="term" value="F:phosphoadenylyl-sulfate reductase (thioredoxin) activity"/>
    <property type="evidence" value="ECO:0007669"/>
    <property type="project" value="UniProtKB-UniRule"/>
</dbReference>
<evidence type="ECO:0000256" key="3">
    <source>
        <dbReference type="ARBA" id="ARBA00023004"/>
    </source>
</evidence>
<reference evidence="8 9" key="1">
    <citation type="submission" date="2018-08" db="EMBL/GenBank/DDBJ databases">
        <title>Bacillus jemisoniae sp. nov., Bacillus chryseoplanitiae sp. nov., Bacillus resnikiae sp. nov., and Bacillus frankliniae sp. nov., isolated from Viking spacecraft and associated surfaces.</title>
        <authorList>
            <person name="Seuylemezian A."/>
            <person name="Vaishampayan P."/>
        </authorList>
    </citation>
    <scope>NUCLEOTIDE SEQUENCE [LARGE SCALE GENOMIC DNA]</scope>
    <source>
        <strain evidence="8 9">JJ-247</strain>
    </source>
</reference>
<feature type="binding site" evidence="6">
    <location>
        <position position="123"/>
    </location>
    <ligand>
        <name>[4Fe-4S] cluster</name>
        <dbReference type="ChEBI" id="CHEBI:49883"/>
    </ligand>
</feature>
<comment type="subcellular location">
    <subcellularLocation>
        <location evidence="6">Cytoplasm</location>
    </subcellularLocation>
</comment>
<keyword evidence="9" id="KW-1185">Reference proteome</keyword>
<dbReference type="InterPro" id="IPR014729">
    <property type="entry name" value="Rossmann-like_a/b/a_fold"/>
</dbReference>
<organism evidence="8 9">
    <name type="scientific">Mesobacillus zeae</name>
    <dbReference type="NCBI Taxonomy" id="1917180"/>
    <lineage>
        <taxon>Bacteria</taxon>
        <taxon>Bacillati</taxon>
        <taxon>Bacillota</taxon>
        <taxon>Bacilli</taxon>
        <taxon>Bacillales</taxon>
        <taxon>Bacillaceae</taxon>
        <taxon>Mesobacillus</taxon>
    </lineage>
</organism>
<protein>
    <recommendedName>
        <fullName evidence="6">Adenosine 5'-phosphosulfate reductase</fullName>
        <shortName evidence="6">APS reductase</shortName>
        <ecNumber evidence="6">1.8.4.10</ecNumber>
    </recommendedName>
    <alternativeName>
        <fullName evidence="6">5'-adenylylsulfate reductase</fullName>
    </alternativeName>
    <alternativeName>
        <fullName evidence="6">Thioredoxin-dependent 5'-adenylylsulfate reductase</fullName>
    </alternativeName>
</protein>
<evidence type="ECO:0000256" key="6">
    <source>
        <dbReference type="HAMAP-Rule" id="MF_00063"/>
    </source>
</evidence>
<feature type="binding site" evidence="6">
    <location>
        <position position="205"/>
    </location>
    <ligand>
        <name>[4Fe-4S] cluster</name>
        <dbReference type="ChEBI" id="CHEBI:49883"/>
    </ligand>
</feature>
<evidence type="ECO:0000259" key="7">
    <source>
        <dbReference type="Pfam" id="PF01507"/>
    </source>
</evidence>
<dbReference type="EC" id="1.8.4.10" evidence="6"/>
<proteinExistence type="inferred from homology"/>
<feature type="active site" description="Nucleophile; cysteine thiosulfonate intermediate" evidence="6">
    <location>
        <position position="231"/>
    </location>
</feature>
<evidence type="ECO:0000313" key="9">
    <source>
        <dbReference type="Proteomes" id="UP000265816"/>
    </source>
</evidence>
<dbReference type="GO" id="GO:0070814">
    <property type="term" value="P:hydrogen sulfide biosynthetic process"/>
    <property type="evidence" value="ECO:0007669"/>
    <property type="project" value="UniProtKB-UniRule"/>
</dbReference>
<dbReference type="NCBIfam" id="TIGR00434">
    <property type="entry name" value="cysH"/>
    <property type="match status" value="1"/>
</dbReference>
<dbReference type="Proteomes" id="UP000265816">
    <property type="component" value="Unassembled WGS sequence"/>
</dbReference>
<feature type="binding site" evidence="6">
    <location>
        <position position="208"/>
    </location>
    <ligand>
        <name>[4Fe-4S] cluster</name>
        <dbReference type="ChEBI" id="CHEBI:49883"/>
    </ligand>
</feature>
<dbReference type="RefSeq" id="WP_119110976.1">
    <property type="nucleotide sequence ID" value="NZ_CBCSEO010000004.1"/>
</dbReference>
<dbReference type="PANTHER" id="PTHR46509:SF1">
    <property type="entry name" value="PHOSPHOADENOSINE PHOSPHOSULFATE REDUCTASE"/>
    <property type="match status" value="1"/>
</dbReference>
<comment type="catalytic activity">
    <reaction evidence="6">
        <text>[thioredoxin]-disulfide + sulfite + AMP + 2 H(+) = adenosine 5'-phosphosulfate + [thioredoxin]-dithiol</text>
        <dbReference type="Rhea" id="RHEA:21976"/>
        <dbReference type="Rhea" id="RHEA-COMP:10698"/>
        <dbReference type="Rhea" id="RHEA-COMP:10700"/>
        <dbReference type="ChEBI" id="CHEBI:15378"/>
        <dbReference type="ChEBI" id="CHEBI:17359"/>
        <dbReference type="ChEBI" id="CHEBI:29950"/>
        <dbReference type="ChEBI" id="CHEBI:50058"/>
        <dbReference type="ChEBI" id="CHEBI:58243"/>
        <dbReference type="ChEBI" id="CHEBI:456215"/>
        <dbReference type="EC" id="1.8.4.10"/>
    </reaction>
</comment>
<dbReference type="InterPro" id="IPR004511">
    <property type="entry name" value="PAPS/APS_Rdtase"/>
</dbReference>
<dbReference type="GO" id="GO:0046872">
    <property type="term" value="F:metal ion binding"/>
    <property type="evidence" value="ECO:0007669"/>
    <property type="project" value="UniProtKB-KW"/>
</dbReference>
<dbReference type="HAMAP" id="MF_00063">
    <property type="entry name" value="CysH"/>
    <property type="match status" value="1"/>
</dbReference>
<dbReference type="EMBL" id="QWVT01000002">
    <property type="protein sequence ID" value="RID88813.1"/>
    <property type="molecule type" value="Genomic_DNA"/>
</dbReference>
<gene>
    <name evidence="6" type="primary">cysH</name>
    <name evidence="8" type="ORF">D1970_00770</name>
</gene>
<keyword evidence="6" id="KW-0479">Metal-binding</keyword>
<keyword evidence="3 6" id="KW-0408">Iron</keyword>
<comment type="function">
    <text evidence="6">Catalyzes the formation of sulfite from adenosine 5'-phosphosulfate (APS) using thioredoxin as an electron donor.</text>
</comment>
<comment type="pathway">
    <text evidence="5 6">Sulfur metabolism; hydrogen sulfide biosynthesis; sulfite from sulfate.</text>
</comment>
<dbReference type="Gene3D" id="3.40.50.620">
    <property type="entry name" value="HUPs"/>
    <property type="match status" value="1"/>
</dbReference>
<comment type="cofactor">
    <cofactor evidence="6">
        <name>[4Fe-4S] cluster</name>
        <dbReference type="ChEBI" id="CHEBI:49883"/>
    </cofactor>
    <text evidence="6">Binds 1 [4Fe-4S] cluster per subunit.</text>
</comment>
<sequence>MNGFLTYESWDEGKVLELNTQLKESMDVLKWAFQEYGSQITYACSFGAEGVVLIDLISKIMPNATVIFLDTELHFLETYKLIAKMEEKYPRLVIEKVKSSLTLNGQAELYGDEIWKTEPDQCCHMRKIIPLSEQLQDKAAWISGLRREQSETRKKVDFINRDEKFKKIKVCPLIHWTWEDIWSYIKLHELPYNELHDRSYPSIGCKTCTLPATDPNDHRSGRWAMTDKKECGLHRELLQKQGGISND</sequence>
<comment type="similarity">
    <text evidence="1 6">Belongs to the PAPS reductase family. CysH subfamily.</text>
</comment>
<dbReference type="PIRSF" id="PIRSF000857">
    <property type="entry name" value="PAPS_reductase"/>
    <property type="match status" value="1"/>
</dbReference>
<dbReference type="PANTHER" id="PTHR46509">
    <property type="entry name" value="PHOSPHOADENOSINE PHOSPHOSULFATE REDUCTASE"/>
    <property type="match status" value="1"/>
</dbReference>
<evidence type="ECO:0000256" key="4">
    <source>
        <dbReference type="ARBA" id="ARBA00023014"/>
    </source>
</evidence>
<dbReference type="InterPro" id="IPR002500">
    <property type="entry name" value="PAPS_reduct_dom"/>
</dbReference>
<evidence type="ECO:0000313" key="8">
    <source>
        <dbReference type="EMBL" id="RID88813.1"/>
    </source>
</evidence>
<name>A0A398BN79_9BACI</name>
<keyword evidence="4 6" id="KW-0411">Iron-sulfur</keyword>
<dbReference type="CDD" id="cd23945">
    <property type="entry name" value="PAPS_reductase"/>
    <property type="match status" value="1"/>
</dbReference>
<feature type="domain" description="Phosphoadenosine phosphosulphate reductase" evidence="7">
    <location>
        <begin position="40"/>
        <end position="211"/>
    </location>
</feature>
<feature type="binding site" evidence="6">
    <location>
        <position position="122"/>
    </location>
    <ligand>
        <name>[4Fe-4S] cluster</name>
        <dbReference type="ChEBI" id="CHEBI:49883"/>
    </ligand>
</feature>
<dbReference type="NCBIfam" id="NF002537">
    <property type="entry name" value="PRK02090.1"/>
    <property type="match status" value="1"/>
</dbReference>
<dbReference type="AlphaFoldDB" id="A0A398BN79"/>
<dbReference type="GO" id="GO:0043866">
    <property type="term" value="F:adenylyl-sulfate reductase (thioredoxin) activity"/>
    <property type="evidence" value="ECO:0007669"/>
    <property type="project" value="UniProtKB-EC"/>
</dbReference>
<dbReference type="SUPFAM" id="SSF52402">
    <property type="entry name" value="Adenine nucleotide alpha hydrolases-like"/>
    <property type="match status" value="1"/>
</dbReference>
<evidence type="ECO:0000256" key="2">
    <source>
        <dbReference type="ARBA" id="ARBA00023002"/>
    </source>
</evidence>
<keyword evidence="2 6" id="KW-0560">Oxidoreductase</keyword>
<comment type="caution">
    <text evidence="8">The sequence shown here is derived from an EMBL/GenBank/DDBJ whole genome shotgun (WGS) entry which is preliminary data.</text>
</comment>
<accession>A0A398BN79</accession>
<evidence type="ECO:0000256" key="1">
    <source>
        <dbReference type="ARBA" id="ARBA00009732"/>
    </source>
</evidence>
<dbReference type="GO" id="GO:0019379">
    <property type="term" value="P:sulfate assimilation, phosphoadenylyl sulfate reduction by phosphoadenylyl-sulfate reductase (thioredoxin)"/>
    <property type="evidence" value="ECO:0007669"/>
    <property type="project" value="UniProtKB-UniRule"/>
</dbReference>
<dbReference type="OrthoDB" id="9772604at2"/>
<dbReference type="GO" id="GO:0051539">
    <property type="term" value="F:4 iron, 4 sulfur cluster binding"/>
    <property type="evidence" value="ECO:0007669"/>
    <property type="project" value="UniProtKB-UniRule"/>
</dbReference>
<keyword evidence="6" id="KW-0963">Cytoplasm</keyword>